<dbReference type="AlphaFoldDB" id="A0A0G2ZB35"/>
<dbReference type="GO" id="GO:0012505">
    <property type="term" value="C:endomembrane system"/>
    <property type="evidence" value="ECO:0007669"/>
    <property type="project" value="UniProtKB-SubCell"/>
</dbReference>
<reference evidence="9 10" key="1">
    <citation type="submission" date="2015-04" db="EMBL/GenBank/DDBJ databases">
        <title>Complete Genome Sequence of Kosmotoga pacifica SLHLJ1.</title>
        <authorList>
            <person name="Jiang L.J."/>
            <person name="Shao Z.Z."/>
            <person name="Jebbar M."/>
        </authorList>
    </citation>
    <scope>NUCLEOTIDE SEQUENCE [LARGE SCALE GENOMIC DNA]</scope>
    <source>
        <strain evidence="9 10">SLHLJ1</strain>
    </source>
</reference>
<comment type="similarity">
    <text evidence="2">Belongs to the major facilitator superfamily.</text>
</comment>
<keyword evidence="5 7" id="KW-1133">Transmembrane helix</keyword>
<evidence type="ECO:0000256" key="4">
    <source>
        <dbReference type="ARBA" id="ARBA00022692"/>
    </source>
</evidence>
<feature type="transmembrane region" description="Helical" evidence="7">
    <location>
        <begin position="207"/>
        <end position="223"/>
    </location>
</feature>
<feature type="transmembrane region" description="Helical" evidence="7">
    <location>
        <begin position="71"/>
        <end position="89"/>
    </location>
</feature>
<evidence type="ECO:0000313" key="10">
    <source>
        <dbReference type="Proteomes" id="UP000035159"/>
    </source>
</evidence>
<keyword evidence="4 7" id="KW-0812">Transmembrane</keyword>
<evidence type="ECO:0000256" key="7">
    <source>
        <dbReference type="SAM" id="Phobius"/>
    </source>
</evidence>
<dbReference type="Pfam" id="PF07690">
    <property type="entry name" value="MFS_1"/>
    <property type="match status" value="1"/>
</dbReference>
<feature type="transmembrane region" description="Helical" evidence="7">
    <location>
        <begin position="134"/>
        <end position="154"/>
    </location>
</feature>
<accession>A0A0G2ZB35</accession>
<dbReference type="STRING" id="1330330.IX53_02065"/>
<feature type="transmembrane region" description="Helical" evidence="7">
    <location>
        <begin position="276"/>
        <end position="294"/>
    </location>
</feature>
<feature type="transmembrane region" description="Helical" evidence="7">
    <location>
        <begin position="300"/>
        <end position="322"/>
    </location>
</feature>
<evidence type="ECO:0000256" key="1">
    <source>
        <dbReference type="ARBA" id="ARBA00004127"/>
    </source>
</evidence>
<feature type="transmembrane region" description="Helical" evidence="7">
    <location>
        <begin position="361"/>
        <end position="382"/>
    </location>
</feature>
<dbReference type="PANTHER" id="PTHR23514:SF3">
    <property type="entry name" value="BYPASS OF STOP CODON PROTEIN 6"/>
    <property type="match status" value="1"/>
</dbReference>
<keyword evidence="3" id="KW-0813">Transport</keyword>
<organism evidence="9 10">
    <name type="scientific">Kosmotoga pacifica</name>
    <dbReference type="NCBI Taxonomy" id="1330330"/>
    <lineage>
        <taxon>Bacteria</taxon>
        <taxon>Thermotogati</taxon>
        <taxon>Thermotogota</taxon>
        <taxon>Thermotogae</taxon>
        <taxon>Kosmotogales</taxon>
        <taxon>Kosmotogaceae</taxon>
        <taxon>Kosmotoga</taxon>
    </lineage>
</organism>
<dbReference type="InterPro" id="IPR011701">
    <property type="entry name" value="MFS"/>
</dbReference>
<dbReference type="Proteomes" id="UP000035159">
    <property type="component" value="Chromosome"/>
</dbReference>
<feature type="transmembrane region" description="Helical" evidence="7">
    <location>
        <begin position="243"/>
        <end position="264"/>
    </location>
</feature>
<keyword evidence="6 7" id="KW-0472">Membrane</keyword>
<protein>
    <recommendedName>
        <fullName evidence="8">Major facilitator superfamily (MFS) profile domain-containing protein</fullName>
    </recommendedName>
</protein>
<dbReference type="RefSeq" id="WP_047753939.1">
    <property type="nucleotide sequence ID" value="NZ_CAJUHA010000004.1"/>
</dbReference>
<dbReference type="OrthoDB" id="44381at2"/>
<dbReference type="EMBL" id="CP011232">
    <property type="protein sequence ID" value="AKI96804.1"/>
    <property type="molecule type" value="Genomic_DNA"/>
</dbReference>
<sequence length="393" mass="42946">MSSKRGTFLFTTMGGFFNFGFSAIAFGSALPAIEKSLNLDHEKAGIILATSSVGFFSAALFTMVFGKKIGVFRSLVLSMMINTIALFFITGSRSFLLLFISYLLLNFGSGLLEIDSGVGTSIIETNNTGSILNIMHSLYALGAIFSPVVVSLFLKNESNWWIPFLLAALSNGVVLLFSTGLLFGIAEPLTEKSIDIEKDVKDPGRRDVFFWLIMLGIFLYVGYEVGFSSWLSAYIYDVKELDMRVAALFPSLLWLGLLIGRLLAGLFVEKLGYSRSMLILTVISFVSFLCLLQVDSAILTGFLVFGMGFGFSAMFPTLQASLLRSSDLDAEISVSSFTFAASLGATFSSYFVGFIGKHMGLGVGILLILFMIVAEIFVVIGIHRREKIEVEKI</sequence>
<dbReference type="GO" id="GO:0022857">
    <property type="term" value="F:transmembrane transporter activity"/>
    <property type="evidence" value="ECO:0007669"/>
    <property type="project" value="InterPro"/>
</dbReference>
<dbReference type="InterPro" id="IPR020846">
    <property type="entry name" value="MFS_dom"/>
</dbReference>
<evidence type="ECO:0000259" key="8">
    <source>
        <dbReference type="PROSITE" id="PS50850"/>
    </source>
</evidence>
<evidence type="ECO:0000256" key="6">
    <source>
        <dbReference type="ARBA" id="ARBA00023136"/>
    </source>
</evidence>
<evidence type="ECO:0000256" key="5">
    <source>
        <dbReference type="ARBA" id="ARBA00022989"/>
    </source>
</evidence>
<dbReference type="InterPro" id="IPR051788">
    <property type="entry name" value="MFS_Transporter"/>
</dbReference>
<dbReference type="InterPro" id="IPR036259">
    <property type="entry name" value="MFS_trans_sf"/>
</dbReference>
<evidence type="ECO:0000256" key="3">
    <source>
        <dbReference type="ARBA" id="ARBA00022448"/>
    </source>
</evidence>
<proteinExistence type="inferred from homology"/>
<dbReference type="PROSITE" id="PS50850">
    <property type="entry name" value="MFS"/>
    <property type="match status" value="1"/>
</dbReference>
<feature type="transmembrane region" description="Helical" evidence="7">
    <location>
        <begin position="45"/>
        <end position="64"/>
    </location>
</feature>
<name>A0A0G2ZB35_9BACT</name>
<feature type="transmembrane region" description="Helical" evidence="7">
    <location>
        <begin position="334"/>
        <end position="355"/>
    </location>
</feature>
<feature type="domain" description="Major facilitator superfamily (MFS) profile" evidence="8">
    <location>
        <begin position="8"/>
        <end position="386"/>
    </location>
</feature>
<feature type="transmembrane region" description="Helical" evidence="7">
    <location>
        <begin position="7"/>
        <end position="33"/>
    </location>
</feature>
<comment type="subcellular location">
    <subcellularLocation>
        <location evidence="1">Endomembrane system</location>
        <topology evidence="1">Multi-pass membrane protein</topology>
    </subcellularLocation>
</comment>
<dbReference type="SUPFAM" id="SSF103473">
    <property type="entry name" value="MFS general substrate transporter"/>
    <property type="match status" value="1"/>
</dbReference>
<dbReference type="Gene3D" id="1.20.1250.20">
    <property type="entry name" value="MFS general substrate transporter like domains"/>
    <property type="match status" value="2"/>
</dbReference>
<feature type="transmembrane region" description="Helical" evidence="7">
    <location>
        <begin position="95"/>
        <end position="114"/>
    </location>
</feature>
<dbReference type="PANTHER" id="PTHR23514">
    <property type="entry name" value="BYPASS OF STOP CODON PROTEIN 6"/>
    <property type="match status" value="1"/>
</dbReference>
<keyword evidence="10" id="KW-1185">Reference proteome</keyword>
<feature type="transmembrane region" description="Helical" evidence="7">
    <location>
        <begin position="160"/>
        <end position="186"/>
    </location>
</feature>
<dbReference type="KEGG" id="kpf:IX53_02065"/>
<dbReference type="PATRIC" id="fig|1330330.3.peg.423"/>
<evidence type="ECO:0000313" key="9">
    <source>
        <dbReference type="EMBL" id="AKI96804.1"/>
    </source>
</evidence>
<dbReference type="GO" id="GO:0016020">
    <property type="term" value="C:membrane"/>
    <property type="evidence" value="ECO:0007669"/>
    <property type="project" value="TreeGrafter"/>
</dbReference>
<gene>
    <name evidence="9" type="ORF">IX53_02065</name>
</gene>
<evidence type="ECO:0000256" key="2">
    <source>
        <dbReference type="ARBA" id="ARBA00008335"/>
    </source>
</evidence>